<dbReference type="GO" id="GO:0006629">
    <property type="term" value="P:lipid metabolic process"/>
    <property type="evidence" value="ECO:0007669"/>
    <property type="project" value="InterPro"/>
</dbReference>
<gene>
    <name evidence="2" type="ORF">A2826_01985</name>
</gene>
<dbReference type="PROSITE" id="PS51704">
    <property type="entry name" value="GP_PDE"/>
    <property type="match status" value="1"/>
</dbReference>
<feature type="domain" description="GP-PDE" evidence="1">
    <location>
        <begin position="1"/>
        <end position="221"/>
    </location>
</feature>
<dbReference type="SUPFAM" id="SSF51695">
    <property type="entry name" value="PLC-like phosphodiesterases"/>
    <property type="match status" value="1"/>
</dbReference>
<name>A0A1F5NUF7_9BACT</name>
<evidence type="ECO:0000313" key="3">
    <source>
        <dbReference type="Proteomes" id="UP000177912"/>
    </source>
</evidence>
<dbReference type="Proteomes" id="UP000177912">
    <property type="component" value="Unassembled WGS sequence"/>
</dbReference>
<dbReference type="EMBL" id="MFEI01000008">
    <property type="protein sequence ID" value="OGE81307.1"/>
    <property type="molecule type" value="Genomic_DNA"/>
</dbReference>
<evidence type="ECO:0000313" key="2">
    <source>
        <dbReference type="EMBL" id="OGE81307.1"/>
    </source>
</evidence>
<proteinExistence type="predicted"/>
<dbReference type="InterPro" id="IPR030395">
    <property type="entry name" value="GP_PDE_dom"/>
</dbReference>
<accession>A0A1F5NUF7</accession>
<dbReference type="Pfam" id="PF03009">
    <property type="entry name" value="GDPD"/>
    <property type="match status" value="1"/>
</dbReference>
<dbReference type="Gene3D" id="3.20.20.190">
    <property type="entry name" value="Phosphatidylinositol (PI) phosphodiesterase"/>
    <property type="match status" value="1"/>
</dbReference>
<sequence length="221" mass="24785">MKIIGHRGAAGYTLENTLASFQKAIKIGCDGTELDVHLTRDNIPVVIHDSTVDRVTSGSGIVSQMSLEEIKKLDCKDKQKIPTLQEVIDLCREKINLKIELKADVAVRQVAEALKQNNIVPGTSVLSFDKGTLKEIRKILPDLTLCYLFEEYSDDVWKLAEDLSLEFLGPKYSTVDQEVIDKSHSLGIKIYTWTVNEKKTGKKLETMGVDELVTDYPKVFI</sequence>
<reference evidence="2 3" key="1">
    <citation type="journal article" date="2016" name="Nat. Commun.">
        <title>Thousands of microbial genomes shed light on interconnected biogeochemical processes in an aquifer system.</title>
        <authorList>
            <person name="Anantharaman K."/>
            <person name="Brown C.T."/>
            <person name="Hug L.A."/>
            <person name="Sharon I."/>
            <person name="Castelle C.J."/>
            <person name="Probst A.J."/>
            <person name="Thomas B.C."/>
            <person name="Singh A."/>
            <person name="Wilkins M.J."/>
            <person name="Karaoz U."/>
            <person name="Brodie E.L."/>
            <person name="Williams K.H."/>
            <person name="Hubbard S.S."/>
            <person name="Banfield J.F."/>
        </authorList>
    </citation>
    <scope>NUCLEOTIDE SEQUENCE [LARGE SCALE GENOMIC DNA]</scope>
</reference>
<organism evidence="2 3">
    <name type="scientific">Candidatus Doudnabacteria bacterium RIFCSPHIGHO2_01_FULL_43_23</name>
    <dbReference type="NCBI Taxonomy" id="1817822"/>
    <lineage>
        <taxon>Bacteria</taxon>
        <taxon>Candidatus Doudnaibacteriota</taxon>
    </lineage>
</organism>
<evidence type="ECO:0000259" key="1">
    <source>
        <dbReference type="PROSITE" id="PS51704"/>
    </source>
</evidence>
<dbReference type="AlphaFoldDB" id="A0A1F5NUF7"/>
<protein>
    <recommendedName>
        <fullName evidence="1">GP-PDE domain-containing protein</fullName>
    </recommendedName>
</protein>
<dbReference type="GO" id="GO:0008081">
    <property type="term" value="F:phosphoric diester hydrolase activity"/>
    <property type="evidence" value="ECO:0007669"/>
    <property type="project" value="InterPro"/>
</dbReference>
<dbReference type="PANTHER" id="PTHR46211">
    <property type="entry name" value="GLYCEROPHOSPHORYL DIESTER PHOSPHODIESTERASE"/>
    <property type="match status" value="1"/>
</dbReference>
<dbReference type="PANTHER" id="PTHR46211:SF14">
    <property type="entry name" value="GLYCEROPHOSPHODIESTER PHOSPHODIESTERASE"/>
    <property type="match status" value="1"/>
</dbReference>
<comment type="caution">
    <text evidence="2">The sequence shown here is derived from an EMBL/GenBank/DDBJ whole genome shotgun (WGS) entry which is preliminary data.</text>
</comment>
<dbReference type="InterPro" id="IPR017946">
    <property type="entry name" value="PLC-like_Pdiesterase_TIM-brl"/>
</dbReference>
<dbReference type="STRING" id="1817822.A2826_01985"/>